<protein>
    <submittedName>
        <fullName evidence="2">Uncharacterized protein</fullName>
    </submittedName>
</protein>
<dbReference type="EMBL" id="WBMS02000047">
    <property type="protein sequence ID" value="MWA06193.1"/>
    <property type="molecule type" value="Genomic_DNA"/>
</dbReference>
<dbReference type="AlphaFoldDB" id="A0A6I4MKR8"/>
<feature type="region of interest" description="Disordered" evidence="1">
    <location>
        <begin position="81"/>
        <end position="105"/>
    </location>
</feature>
<feature type="region of interest" description="Disordered" evidence="1">
    <location>
        <begin position="119"/>
        <end position="173"/>
    </location>
</feature>
<name>A0A6I4MKR8_9ACTN</name>
<evidence type="ECO:0000256" key="1">
    <source>
        <dbReference type="SAM" id="MobiDB-lite"/>
    </source>
</evidence>
<dbReference type="Proteomes" id="UP000462055">
    <property type="component" value="Unassembled WGS sequence"/>
</dbReference>
<keyword evidence="3" id="KW-1185">Reference proteome</keyword>
<comment type="caution">
    <text evidence="2">The sequence shown here is derived from an EMBL/GenBank/DDBJ whole genome shotgun (WGS) entry which is preliminary data.</text>
</comment>
<sequence length="173" mass="18197">MDFAGDFETHVTVHPAAGAVAGWAAARGLKFVHIVLDRGRVASQPMLTLRTRGTLAGALAAARTVADLRADGFEATRVKVEAARGTRASPPTTPTRSAPRTTSSIACVEGPLTGVRFRSGARWARPRSGDAGRARPGEPRQPRPFLMAVISSPPAVSPLSSQMKAPPRPWSLA</sequence>
<accession>A0A6I4MKR8</accession>
<evidence type="ECO:0000313" key="3">
    <source>
        <dbReference type="Proteomes" id="UP000462055"/>
    </source>
</evidence>
<reference evidence="2" key="1">
    <citation type="submission" date="2019-12" db="EMBL/GenBank/DDBJ databases">
        <title>Actinomadura physcomitrii sp. nov., a novel actinomycete isolated from moss [Physcomitrium sphaericum (Ludw) Fuernr].</title>
        <authorList>
            <person name="Zhuang X."/>
        </authorList>
    </citation>
    <scope>NUCLEOTIDE SEQUENCE [LARGE SCALE GENOMIC DNA]</scope>
    <source>
        <strain evidence="2">LD22</strain>
    </source>
</reference>
<evidence type="ECO:0000313" key="2">
    <source>
        <dbReference type="EMBL" id="MWA06193.1"/>
    </source>
</evidence>
<organism evidence="2 3">
    <name type="scientific">Actinomadura physcomitrii</name>
    <dbReference type="NCBI Taxonomy" id="2650748"/>
    <lineage>
        <taxon>Bacteria</taxon>
        <taxon>Bacillati</taxon>
        <taxon>Actinomycetota</taxon>
        <taxon>Actinomycetes</taxon>
        <taxon>Streptosporangiales</taxon>
        <taxon>Thermomonosporaceae</taxon>
        <taxon>Actinomadura</taxon>
    </lineage>
</organism>
<gene>
    <name evidence="2" type="ORF">F8568_038770</name>
</gene>
<feature type="compositionally biased region" description="Basic and acidic residues" evidence="1">
    <location>
        <begin position="127"/>
        <end position="141"/>
    </location>
</feature>
<feature type="compositionally biased region" description="Low complexity" evidence="1">
    <location>
        <begin position="85"/>
        <end position="104"/>
    </location>
</feature>
<proteinExistence type="predicted"/>
<dbReference type="RefSeq" id="WP_151598596.1">
    <property type="nucleotide sequence ID" value="NZ_WBMS02000047.1"/>
</dbReference>